<keyword evidence="4" id="KW-1185">Reference proteome</keyword>
<dbReference type="OrthoDB" id="630188at2759"/>
<protein>
    <recommendedName>
        <fullName evidence="2">Trichome birefringence-like C-terminal domain-containing protein</fullName>
    </recommendedName>
</protein>
<comment type="similarity">
    <text evidence="1">Belongs to the PC-esterase family. TBL subfamily.</text>
</comment>
<feature type="domain" description="Trichome birefringence-like C-terminal" evidence="2">
    <location>
        <begin position="1"/>
        <end position="144"/>
    </location>
</feature>
<evidence type="ECO:0000313" key="4">
    <source>
        <dbReference type="Proteomes" id="UP000242715"/>
    </source>
</evidence>
<reference evidence="4" key="1">
    <citation type="journal article" date="2017" name="Front. Plant Sci.">
        <title>Climate Clever Clovers: New Paradigm to Reduce the Environmental Footprint of Ruminants by Breeding Low Methanogenic Forages Utilizing Haplotype Variation.</title>
        <authorList>
            <person name="Kaur P."/>
            <person name="Appels R."/>
            <person name="Bayer P.E."/>
            <person name="Keeble-Gagnere G."/>
            <person name="Wang J."/>
            <person name="Hirakawa H."/>
            <person name="Shirasawa K."/>
            <person name="Vercoe P."/>
            <person name="Stefanova K."/>
            <person name="Durmic Z."/>
            <person name="Nichols P."/>
            <person name="Revell C."/>
            <person name="Isobe S.N."/>
            <person name="Edwards D."/>
            <person name="Erskine W."/>
        </authorList>
    </citation>
    <scope>NUCLEOTIDE SEQUENCE [LARGE SCALE GENOMIC DNA]</scope>
    <source>
        <strain evidence="4">cv. Daliak</strain>
    </source>
</reference>
<dbReference type="EMBL" id="DF973645">
    <property type="protein sequence ID" value="GAU36881.1"/>
    <property type="molecule type" value="Genomic_DNA"/>
</dbReference>
<proteinExistence type="inferred from homology"/>
<evidence type="ECO:0000313" key="3">
    <source>
        <dbReference type="EMBL" id="GAU36881.1"/>
    </source>
</evidence>
<evidence type="ECO:0000259" key="2">
    <source>
        <dbReference type="Pfam" id="PF13839"/>
    </source>
</evidence>
<gene>
    <name evidence="3" type="ORF">TSUD_220500</name>
</gene>
<dbReference type="Pfam" id="PF13839">
    <property type="entry name" value="PC-Esterase"/>
    <property type="match status" value="1"/>
</dbReference>
<dbReference type="InterPro" id="IPR026057">
    <property type="entry name" value="TBL_C"/>
</dbReference>
<dbReference type="GO" id="GO:0016413">
    <property type="term" value="F:O-acetyltransferase activity"/>
    <property type="evidence" value="ECO:0007669"/>
    <property type="project" value="InterPro"/>
</dbReference>
<dbReference type="PANTHER" id="PTHR32285">
    <property type="entry name" value="PROTEIN TRICHOME BIREFRINGENCE-LIKE 9-RELATED"/>
    <property type="match status" value="1"/>
</dbReference>
<dbReference type="PANTHER" id="PTHR32285:SF292">
    <property type="entry name" value="PMR5_CAS1P GDSL_SGNH-LIKE ACYL-ESTERASE FAMILY PROTEIN"/>
    <property type="match status" value="1"/>
</dbReference>
<accession>A0A2Z6MZE3</accession>
<dbReference type="Proteomes" id="UP000242715">
    <property type="component" value="Unassembled WGS sequence"/>
</dbReference>
<sequence length="156" mass="17819">MRKALRTSLNTIIERKVAKGNGIDVIVRTFSPTHFEGDWDKGGTCSKIEPYRNEEKKLEGTDAKIRSIEIEEVENAKVKAAKIGLNLEVLDVTKLALLRTDGHPGAYMNPFPFVNGVPKYVQNDCVHWCLPGPIDIWNEIFLEMMKKRKDHVQREK</sequence>
<dbReference type="InterPro" id="IPR029962">
    <property type="entry name" value="TBL"/>
</dbReference>
<dbReference type="GO" id="GO:0005794">
    <property type="term" value="C:Golgi apparatus"/>
    <property type="evidence" value="ECO:0007669"/>
    <property type="project" value="TreeGrafter"/>
</dbReference>
<organism evidence="3 4">
    <name type="scientific">Trifolium subterraneum</name>
    <name type="common">Subterranean clover</name>
    <dbReference type="NCBI Taxonomy" id="3900"/>
    <lineage>
        <taxon>Eukaryota</taxon>
        <taxon>Viridiplantae</taxon>
        <taxon>Streptophyta</taxon>
        <taxon>Embryophyta</taxon>
        <taxon>Tracheophyta</taxon>
        <taxon>Spermatophyta</taxon>
        <taxon>Magnoliopsida</taxon>
        <taxon>eudicotyledons</taxon>
        <taxon>Gunneridae</taxon>
        <taxon>Pentapetalae</taxon>
        <taxon>rosids</taxon>
        <taxon>fabids</taxon>
        <taxon>Fabales</taxon>
        <taxon>Fabaceae</taxon>
        <taxon>Papilionoideae</taxon>
        <taxon>50 kb inversion clade</taxon>
        <taxon>NPAAA clade</taxon>
        <taxon>Hologalegina</taxon>
        <taxon>IRL clade</taxon>
        <taxon>Trifolieae</taxon>
        <taxon>Trifolium</taxon>
    </lineage>
</organism>
<dbReference type="AlphaFoldDB" id="A0A2Z6MZE3"/>
<name>A0A2Z6MZE3_TRISU</name>
<evidence type="ECO:0000256" key="1">
    <source>
        <dbReference type="ARBA" id="ARBA00007727"/>
    </source>
</evidence>